<keyword evidence="2 8" id="KW-0696">RNA-directed RNA polymerase</keyword>
<dbReference type="Pfam" id="PF26253">
    <property type="entry name" value="RdRP_head"/>
    <property type="match status" value="1"/>
</dbReference>
<feature type="compositionally biased region" description="Basic and acidic residues" evidence="9">
    <location>
        <begin position="31"/>
        <end position="54"/>
    </location>
</feature>
<dbReference type="EMBL" id="MVBO01000036">
    <property type="protein sequence ID" value="OZJ04567.1"/>
    <property type="molecule type" value="Genomic_DNA"/>
</dbReference>
<evidence type="ECO:0000259" key="11">
    <source>
        <dbReference type="Pfam" id="PF26253"/>
    </source>
</evidence>
<protein>
    <recommendedName>
        <fullName evidence="8">RNA-dependent RNA polymerase</fullName>
        <ecNumber evidence="8">2.7.7.48</ecNumber>
    </recommendedName>
</protein>
<organism evidence="12 13">
    <name type="scientific">Bifiguratus adelaidae</name>
    <dbReference type="NCBI Taxonomy" id="1938954"/>
    <lineage>
        <taxon>Eukaryota</taxon>
        <taxon>Fungi</taxon>
        <taxon>Fungi incertae sedis</taxon>
        <taxon>Mucoromycota</taxon>
        <taxon>Mucoromycotina</taxon>
        <taxon>Endogonomycetes</taxon>
        <taxon>Endogonales</taxon>
        <taxon>Endogonales incertae sedis</taxon>
        <taxon>Bifiguratus</taxon>
    </lineage>
</organism>
<dbReference type="GO" id="GO:0003723">
    <property type="term" value="F:RNA binding"/>
    <property type="evidence" value="ECO:0007669"/>
    <property type="project" value="UniProtKB-KW"/>
</dbReference>
<keyword evidence="4 8" id="KW-0548">Nucleotidyltransferase</keyword>
<feature type="compositionally biased region" description="Polar residues" evidence="9">
    <location>
        <begin position="1"/>
        <end position="19"/>
    </location>
</feature>
<evidence type="ECO:0000313" key="12">
    <source>
        <dbReference type="EMBL" id="OZJ04567.1"/>
    </source>
</evidence>
<keyword evidence="3 8" id="KW-0808">Transferase</keyword>
<evidence type="ECO:0000256" key="3">
    <source>
        <dbReference type="ARBA" id="ARBA00022679"/>
    </source>
</evidence>
<dbReference type="Pfam" id="PF05183">
    <property type="entry name" value="RdRP"/>
    <property type="match status" value="1"/>
</dbReference>
<proteinExistence type="inferred from homology"/>
<accession>A0A261Y1Q9</accession>
<comment type="similarity">
    <text evidence="1 8">Belongs to the RdRP family.</text>
</comment>
<evidence type="ECO:0000259" key="10">
    <source>
        <dbReference type="Pfam" id="PF05183"/>
    </source>
</evidence>
<reference evidence="12 13" key="1">
    <citation type="journal article" date="2017" name="Mycologia">
        <title>Bifiguratus adelaidae, gen. et sp. nov., a new member of Mucoromycotina in endophytic and soil-dwelling habitats.</title>
        <authorList>
            <person name="Torres-Cruz T.J."/>
            <person name="Billingsley Tobias T.L."/>
            <person name="Almatruk M."/>
            <person name="Hesse C."/>
            <person name="Kuske C.R."/>
            <person name="Desiro A."/>
            <person name="Benucci G.M."/>
            <person name="Bonito G."/>
            <person name="Stajich J.E."/>
            <person name="Dunlap C."/>
            <person name="Arnold A.E."/>
            <person name="Porras-Alfaro A."/>
        </authorList>
    </citation>
    <scope>NUCLEOTIDE SEQUENCE [LARGE SCALE GENOMIC DNA]</scope>
    <source>
        <strain evidence="12 13">AZ0501</strain>
    </source>
</reference>
<dbReference type="CDD" id="cd00590">
    <property type="entry name" value="RRM_SF"/>
    <property type="match status" value="1"/>
</dbReference>
<feature type="domain" description="RDRP C-terminal head" evidence="11">
    <location>
        <begin position="1083"/>
        <end position="1242"/>
    </location>
</feature>
<keyword evidence="5 8" id="KW-0694">RNA-binding</keyword>
<dbReference type="EC" id="2.7.7.48" evidence="8"/>
<dbReference type="GO" id="GO:0030422">
    <property type="term" value="P:siRNA processing"/>
    <property type="evidence" value="ECO:0007669"/>
    <property type="project" value="TreeGrafter"/>
</dbReference>
<dbReference type="InterPro" id="IPR035979">
    <property type="entry name" value="RBD_domain_sf"/>
</dbReference>
<feature type="region of interest" description="Disordered" evidence="9">
    <location>
        <begin position="1"/>
        <end position="105"/>
    </location>
</feature>
<feature type="domain" description="RDRP core" evidence="10">
    <location>
        <begin position="521"/>
        <end position="1065"/>
    </location>
</feature>
<dbReference type="PANTHER" id="PTHR23079:SF55">
    <property type="entry name" value="RNA-DIRECTED RNA POLYMERASE"/>
    <property type="match status" value="1"/>
</dbReference>
<dbReference type="PANTHER" id="PTHR23079">
    <property type="entry name" value="RNA-DEPENDENT RNA POLYMERASE"/>
    <property type="match status" value="1"/>
</dbReference>
<evidence type="ECO:0000256" key="8">
    <source>
        <dbReference type="RuleBase" id="RU363098"/>
    </source>
</evidence>
<evidence type="ECO:0000313" key="13">
    <source>
        <dbReference type="Proteomes" id="UP000242875"/>
    </source>
</evidence>
<dbReference type="GO" id="GO:0031380">
    <property type="term" value="C:nuclear RNA-directed RNA polymerase complex"/>
    <property type="evidence" value="ECO:0007669"/>
    <property type="project" value="TreeGrafter"/>
</dbReference>
<name>A0A261Y1Q9_9FUNG</name>
<evidence type="ECO:0000256" key="6">
    <source>
        <dbReference type="ARBA" id="ARBA00023158"/>
    </source>
</evidence>
<evidence type="ECO:0000256" key="4">
    <source>
        <dbReference type="ARBA" id="ARBA00022695"/>
    </source>
</evidence>
<evidence type="ECO:0000256" key="9">
    <source>
        <dbReference type="SAM" id="MobiDB-lite"/>
    </source>
</evidence>
<evidence type="ECO:0000256" key="2">
    <source>
        <dbReference type="ARBA" id="ARBA00022484"/>
    </source>
</evidence>
<evidence type="ECO:0000256" key="5">
    <source>
        <dbReference type="ARBA" id="ARBA00022884"/>
    </source>
</evidence>
<dbReference type="InterPro" id="IPR007855">
    <property type="entry name" value="RDRP"/>
</dbReference>
<keyword evidence="6" id="KW-0943">RNA-mediated gene silencing</keyword>
<evidence type="ECO:0000256" key="7">
    <source>
        <dbReference type="ARBA" id="ARBA00048744"/>
    </source>
</evidence>
<gene>
    <name evidence="12" type="ORF">BZG36_02704</name>
</gene>
<comment type="caution">
    <text evidence="12">The sequence shown here is derived from an EMBL/GenBank/DDBJ whole genome shotgun (WGS) entry which is preliminary data.</text>
</comment>
<dbReference type="SUPFAM" id="SSF54928">
    <property type="entry name" value="RNA-binding domain, RBD"/>
    <property type="match status" value="1"/>
</dbReference>
<comment type="catalytic activity">
    <reaction evidence="7 8">
        <text>RNA(n) + a ribonucleoside 5'-triphosphate = RNA(n+1) + diphosphate</text>
        <dbReference type="Rhea" id="RHEA:21248"/>
        <dbReference type="Rhea" id="RHEA-COMP:14527"/>
        <dbReference type="Rhea" id="RHEA-COMP:17342"/>
        <dbReference type="ChEBI" id="CHEBI:33019"/>
        <dbReference type="ChEBI" id="CHEBI:61557"/>
        <dbReference type="ChEBI" id="CHEBI:140395"/>
        <dbReference type="EC" id="2.7.7.48"/>
    </reaction>
</comment>
<feature type="compositionally biased region" description="Polar residues" evidence="9">
    <location>
        <begin position="62"/>
        <end position="71"/>
    </location>
</feature>
<dbReference type="InterPro" id="IPR057596">
    <property type="entry name" value="RDRP_core"/>
</dbReference>
<dbReference type="InterPro" id="IPR058752">
    <property type="entry name" value="RDRP_C_head"/>
</dbReference>
<sequence length="1370" mass="156289">MASAMNVDTVQALPESSTLVGKETSGGLSSDTRRSSDVFRHKLPLRSDRRDARPHSPRNRLPSGTRSPSRQGSDRRRQGPRYSNDARIDHSQGRTSNYARDSSRYSSRDALFGRGERPYFDRRLMPSPKGFMPARHELRLRLENIPTNAFASDLKETFSLFGDLHYAEVEVSEVEISTGRGTVVFRPCPPNLDFLHSDIRIHGRRLRVIPVESQSFRDYRGRVRIHKEAFPCRSLSLGMMYSEYTYVQEWQTFGNVSFALDFKYNCVIFYFLCYGVKYKFEGRFKDVTQLMTVEDSEDGESIYLTIGLSFPGRFWKLDPKSERAGAWSWALDEQWIRMIDLPSRVDGYKPGQQEPGPLSPHAQGQHVKLGRWTVYRLELDKARISETKFKRMLADAADYNLAPKDQEELTKHIGVVKSSQLAKPTLDSSALNLEFDVLYMLDCLIMANCLNEYNLTDQFISRLQSLPTKQATTILEAMYLQRNRIWNPTDKLESMVHELSPALLNDHILPKHCAHIRKVVVTPTTLNLLPKTMETSNRVIRYFSNVSERFLRIAFTDESLEKVGYTPSSRTTTQHANGDIYDRIEQTLKNGIKIGDRLYEFLAFSSSQLREHGCWFFASTRSLSAADIRAWMGDFSSIHSVAKHAARMGQCFSSTFRASTLRVENIRMIRDIERNGYCFSDGVGKVSANLARAVATVMDLPTVPSAFQFRLGGSKGVLCVSNQLPDDQVHIRPSQQKFQSSHYDLEIIRTSTYIPSYLNRQVITILSALDVPDRVFLELKSTMVNALERMLHEPTTAEKTLMQNIDEYGIARILVNTIKAGFMQRKDPFVLNLLKLFRVSMLKDIKKKAKIHVPDGAFLLGVLDEVGVLEEDEIFVQIATPGNNQMRTVIQGQCIVFRNPCFHPGDVRVVKAVRREDLMYLTNVVVFSQKGDRDVPSMCSGGDLDGDDYTVIWDQNLLPPRRDHPPMDYHPPEPVVKEKVTITDIQHFYVQYIVNDNLGIIANAHLARADKSTNGARDGHYFPKSGRPALLDPELRVREYPDFMQKSENVTYPSQKVLGSIFRSVNSSDYKNYKHDMETAFVFDPRLIWPGFERYVREARDFKRRYDHALRSIMNQYGVDTECEIISGYLVKLLKQPNKKRYHEIKRSAMKASIELRRYYRTIFQDKVANETHGSSTSDHGVEKADTAITYAMASAWYYVTYHPLEQTPMYSGATNLSVRRDQAAMISFPWVLDDILCAMAHLHRRGPHDTEILQVTAKIVESYENQANQGFVVETSMSEMDVDNSPSAQWLAKLDLDNAGVQESFVTQDHDAVMDDVGPTYSIVNRQLIVQPSQQATKAVNGMLDTTEDENVIAEDDLTGLARILDFDA</sequence>
<dbReference type="Proteomes" id="UP000242875">
    <property type="component" value="Unassembled WGS sequence"/>
</dbReference>
<dbReference type="OrthoDB" id="6513042at2759"/>
<evidence type="ECO:0000256" key="1">
    <source>
        <dbReference type="ARBA" id="ARBA00005762"/>
    </source>
</evidence>
<keyword evidence="13" id="KW-1185">Reference proteome</keyword>
<dbReference type="GO" id="GO:0003968">
    <property type="term" value="F:RNA-directed RNA polymerase activity"/>
    <property type="evidence" value="ECO:0007669"/>
    <property type="project" value="UniProtKB-KW"/>
</dbReference>